<gene>
    <name evidence="1" type="ORF">DAPPPG734_10195</name>
</gene>
<dbReference type="InterPro" id="IPR045865">
    <property type="entry name" value="ACT-like_dom_sf"/>
</dbReference>
<proteinExistence type="predicted"/>
<dbReference type="RefSeq" id="WP_031592354.1">
    <property type="nucleotide sequence ID" value="NZ_JNVA01000026.1"/>
</dbReference>
<dbReference type="AlphaFoldDB" id="A0AAN2FF95"/>
<sequence length="136" mass="14462">MFDIHVILQNSPGTLSRLTTLLGRHGIGLEGGGLFSFGEQSHAHFLVEEGERARAVLEAGGIAVEAVNAPLIRRLPQKRPGELGAITARLADAGINILVQYSDHANQLILITDNNRSAAGLTTEWARLSDGNTTTA</sequence>
<dbReference type="SUPFAM" id="SSF55021">
    <property type="entry name" value="ACT-like"/>
    <property type="match status" value="1"/>
</dbReference>
<reference evidence="1" key="1">
    <citation type="submission" date="2022-05" db="EMBL/GenBank/DDBJ databases">
        <authorList>
            <person name="Pothier F. J."/>
        </authorList>
    </citation>
    <scope>NUCLEOTIDE SEQUENCE</scope>
    <source>
        <strain evidence="1">DAPP-PG734</strain>
    </source>
</reference>
<accession>A0AAN2FF95</accession>
<organism evidence="1 2">
    <name type="scientific">Enterobacter agglomerans</name>
    <name type="common">Erwinia herbicola</name>
    <name type="synonym">Pantoea agglomerans</name>
    <dbReference type="NCBI Taxonomy" id="549"/>
    <lineage>
        <taxon>Bacteria</taxon>
        <taxon>Pseudomonadati</taxon>
        <taxon>Pseudomonadota</taxon>
        <taxon>Gammaproteobacteria</taxon>
        <taxon>Enterobacterales</taxon>
        <taxon>Erwiniaceae</taxon>
        <taxon>Pantoea</taxon>
        <taxon>Pantoea agglomerans group</taxon>
    </lineage>
</organism>
<dbReference type="Proteomes" id="UP001158961">
    <property type="component" value="Chromosome"/>
</dbReference>
<name>A0AAN2FF95_ENTAG</name>
<evidence type="ECO:0000313" key="2">
    <source>
        <dbReference type="Proteomes" id="UP001158961"/>
    </source>
</evidence>
<evidence type="ECO:0000313" key="1">
    <source>
        <dbReference type="EMBL" id="CAH6284187.1"/>
    </source>
</evidence>
<protein>
    <submittedName>
        <fullName evidence="1">Amino acid-binding protein</fullName>
    </submittedName>
</protein>
<dbReference type="Gene3D" id="3.30.2130.10">
    <property type="entry name" value="VC0802-like"/>
    <property type="match status" value="1"/>
</dbReference>
<dbReference type="EMBL" id="OW970315">
    <property type="protein sequence ID" value="CAH6284187.1"/>
    <property type="molecule type" value="Genomic_DNA"/>
</dbReference>